<comment type="caution">
    <text evidence="4">The sequence shown here is derived from an EMBL/GenBank/DDBJ whole genome shotgun (WGS) entry which is preliminary data.</text>
</comment>
<dbReference type="PANTHER" id="PTHR43366">
    <property type="entry name" value="PYRUVATE SYNTHASE SUBUNIT PORC"/>
    <property type="match status" value="1"/>
</dbReference>
<feature type="domain" description="Pyruvate/ketoisovalerate oxidoreductase catalytic" evidence="3">
    <location>
        <begin position="45"/>
        <end position="215"/>
    </location>
</feature>
<dbReference type="Pfam" id="PF01558">
    <property type="entry name" value="POR"/>
    <property type="match status" value="1"/>
</dbReference>
<dbReference type="NCBIfam" id="TIGR02175">
    <property type="entry name" value="PorC_KorC"/>
    <property type="match status" value="1"/>
</dbReference>
<accession>C8S4C1</accession>
<sequence length="225" mass="24134">MQLIQVNATAVLWRNVEVIRPPQAVGNAIRLGVDHILQIRIHGRGGQGVVTAAEMLSVAAFFQGRHAQAFPSFGSERTGAPVVAFCRIDDRPIRLREPIQAPDVLIVQDAHLLQQIDVFQGLDPKGHVLINTRRSLEDLGLTEIAAQLPKGHVVTLPATEIAMKHLGRPLPNAVLLGGFAAMTGIISLAAVVHAIGEKFHGDIARRNVAAATEAHAMLADLEAAR</sequence>
<evidence type="ECO:0000256" key="1">
    <source>
        <dbReference type="ARBA" id="ARBA00023002"/>
    </source>
</evidence>
<dbReference type="AlphaFoldDB" id="C8S4C1"/>
<proteinExistence type="predicted"/>
<dbReference type="InterPro" id="IPR019752">
    <property type="entry name" value="Pyrv/ketoisovalerate_OxRed_cat"/>
</dbReference>
<dbReference type="eggNOG" id="COG1014">
    <property type="taxonomic scope" value="Bacteria"/>
</dbReference>
<feature type="transmembrane region" description="Helical" evidence="2">
    <location>
        <begin position="173"/>
        <end position="196"/>
    </location>
</feature>
<dbReference type="Proteomes" id="UP000010121">
    <property type="component" value="Unassembled WGS sequence"/>
</dbReference>
<dbReference type="STRING" id="371731.Rsw2DRAFT_2899"/>
<organism evidence="4 5">
    <name type="scientific">Rhodobacter ferrooxidans</name>
    <dbReference type="NCBI Taxonomy" id="371731"/>
    <lineage>
        <taxon>Bacteria</taxon>
        <taxon>Pseudomonadati</taxon>
        <taxon>Pseudomonadota</taxon>
        <taxon>Alphaproteobacteria</taxon>
        <taxon>Rhodobacterales</taxon>
        <taxon>Rhodobacter group</taxon>
        <taxon>Rhodobacter</taxon>
    </lineage>
</organism>
<name>C8S4C1_9RHOB</name>
<reference evidence="4 5" key="1">
    <citation type="submission" date="2009-08" db="EMBL/GenBank/DDBJ databases">
        <title>The draft genome of Rhodobacter sp. SW2.</title>
        <authorList>
            <consortium name="US DOE Joint Genome Institute (JGI-PGF)"/>
            <person name="Lucas S."/>
            <person name="Copeland A."/>
            <person name="Lapidus A."/>
            <person name="Glavina del Rio T."/>
            <person name="Tice H."/>
            <person name="Bruce D."/>
            <person name="Goodwin L."/>
            <person name="Pitluck S."/>
            <person name="Larimer F."/>
            <person name="Land M.L."/>
            <person name="Hauser L."/>
            <person name="Emerson D."/>
        </authorList>
    </citation>
    <scope>NUCLEOTIDE SEQUENCE [LARGE SCALE GENOMIC DNA]</scope>
    <source>
        <strain evidence="4 5">SW2</strain>
    </source>
</reference>
<evidence type="ECO:0000256" key="2">
    <source>
        <dbReference type="SAM" id="Phobius"/>
    </source>
</evidence>
<keyword evidence="4" id="KW-0670">Pyruvate</keyword>
<dbReference type="SUPFAM" id="SSF53323">
    <property type="entry name" value="Pyruvate-ferredoxin oxidoreductase, PFOR, domain III"/>
    <property type="match status" value="1"/>
</dbReference>
<dbReference type="GO" id="GO:0019164">
    <property type="term" value="F:pyruvate synthase activity"/>
    <property type="evidence" value="ECO:0007669"/>
    <property type="project" value="UniProtKB-EC"/>
</dbReference>
<keyword evidence="2" id="KW-1133">Transmembrane helix</keyword>
<protein>
    <submittedName>
        <fullName evidence="4">Pyruvate/ketoisovalerate oxidoreductase, gamma subunit</fullName>
        <ecNumber evidence="4">1.2.7.1</ecNumber>
    </submittedName>
</protein>
<keyword evidence="1 4" id="KW-0560">Oxidoreductase</keyword>
<keyword evidence="2" id="KW-0472">Membrane</keyword>
<dbReference type="InterPro" id="IPR011894">
    <property type="entry name" value="PorC_KorC"/>
</dbReference>
<dbReference type="InterPro" id="IPR051626">
    <property type="entry name" value="Oxidoreductase_gamma_subunit"/>
</dbReference>
<dbReference type="Gene3D" id="3.40.920.10">
    <property type="entry name" value="Pyruvate-ferredoxin oxidoreductase, PFOR, domain III"/>
    <property type="match status" value="1"/>
</dbReference>
<dbReference type="PANTHER" id="PTHR43366:SF1">
    <property type="entry name" value="PYRUVATE SYNTHASE SUBUNIT PORC"/>
    <property type="match status" value="1"/>
</dbReference>
<dbReference type="RefSeq" id="WP_008032239.1">
    <property type="nucleotide sequence ID" value="NZ_ACYY01000024.1"/>
</dbReference>
<gene>
    <name evidence="4" type="ORF">Rsw2DRAFT_2899</name>
</gene>
<evidence type="ECO:0000259" key="3">
    <source>
        <dbReference type="Pfam" id="PF01558"/>
    </source>
</evidence>
<dbReference type="EMBL" id="ACYY01000024">
    <property type="protein sequence ID" value="EEW24180.1"/>
    <property type="molecule type" value="Genomic_DNA"/>
</dbReference>
<dbReference type="InterPro" id="IPR002869">
    <property type="entry name" value="Pyrv_flavodox_OxRed_cen"/>
</dbReference>
<keyword evidence="2" id="KW-0812">Transmembrane</keyword>
<evidence type="ECO:0000313" key="4">
    <source>
        <dbReference type="EMBL" id="EEW24180.1"/>
    </source>
</evidence>
<evidence type="ECO:0000313" key="5">
    <source>
        <dbReference type="Proteomes" id="UP000010121"/>
    </source>
</evidence>
<keyword evidence="5" id="KW-1185">Reference proteome</keyword>
<dbReference type="EC" id="1.2.7.1" evidence="4"/>